<keyword evidence="3 4" id="KW-0378">Hydrolase</keyword>
<dbReference type="CDD" id="cd01627">
    <property type="entry name" value="HAD_TPP"/>
    <property type="match status" value="1"/>
</dbReference>
<comment type="cofactor">
    <cofactor evidence="4">
        <name>Mg(2+)</name>
        <dbReference type="ChEBI" id="CHEBI:18420"/>
    </cofactor>
</comment>
<dbReference type="NCBIfam" id="TIGR01484">
    <property type="entry name" value="HAD-SF-IIB"/>
    <property type="match status" value="1"/>
</dbReference>
<dbReference type="InterPro" id="IPR036412">
    <property type="entry name" value="HAD-like_sf"/>
</dbReference>
<dbReference type="Pfam" id="PF02358">
    <property type="entry name" value="Trehalose_PPase"/>
    <property type="match status" value="1"/>
</dbReference>
<gene>
    <name evidence="5" type="ORF">FHR21_002267</name>
</gene>
<proteinExistence type="inferred from homology"/>
<evidence type="ECO:0000256" key="1">
    <source>
        <dbReference type="ARBA" id="ARBA00005199"/>
    </source>
</evidence>
<comment type="caution">
    <text evidence="5">The sequence shown here is derived from an EMBL/GenBank/DDBJ whole genome shotgun (WGS) entry which is preliminary data.</text>
</comment>
<comment type="similarity">
    <text evidence="2 4">Belongs to the trehalose phosphatase family.</text>
</comment>
<dbReference type="GO" id="GO:0004805">
    <property type="term" value="F:trehalose-phosphatase activity"/>
    <property type="evidence" value="ECO:0007669"/>
    <property type="project" value="UniProtKB-EC"/>
</dbReference>
<dbReference type="PANTHER" id="PTHR43768:SF3">
    <property type="entry name" value="TREHALOSE 6-PHOSPHATE PHOSPHATASE"/>
    <property type="match status" value="1"/>
</dbReference>
<sequence>MHKSIDLPPPPPLAELAARNPLALFLDFDGTLVEIADTPDGIHVPDGLPAQLVALRRALDGRIAIVSGRAIADIQSWLGPIDLLMVGSHGAEIGEPATGAAILSDASRAALAALTAAWPRLLVETKPHGIAVHYRPEPEAAPAVFTVMDDMAAREGLAARRGKMVVELGPKSANKGAAVARLMAAPPFADAQPIFIGDDRTDEDGFVAVATAGGHGILVGAPHPTAADYRLADPEAVHRWLML</sequence>
<reference evidence="5 6" key="1">
    <citation type="submission" date="2020-08" db="EMBL/GenBank/DDBJ databases">
        <title>Genomic Encyclopedia of Type Strains, Phase IV (KMG-IV): sequencing the most valuable type-strain genomes for metagenomic binning, comparative biology and taxonomic classification.</title>
        <authorList>
            <person name="Goeker M."/>
        </authorList>
    </citation>
    <scope>NUCLEOTIDE SEQUENCE [LARGE SCALE GENOMIC DNA]</scope>
    <source>
        <strain evidence="5 6">DSM 27163</strain>
    </source>
</reference>
<comment type="pathway">
    <text evidence="1 4">Glycan biosynthesis; trehalose biosynthesis.</text>
</comment>
<organism evidence="5 6">
    <name type="scientific">Sphingopyxis panaciterrulae</name>
    <dbReference type="NCBI Taxonomy" id="462372"/>
    <lineage>
        <taxon>Bacteria</taxon>
        <taxon>Pseudomonadati</taxon>
        <taxon>Pseudomonadota</taxon>
        <taxon>Alphaproteobacteria</taxon>
        <taxon>Sphingomonadales</taxon>
        <taxon>Sphingomonadaceae</taxon>
        <taxon>Sphingopyxis</taxon>
    </lineage>
</organism>
<dbReference type="RefSeq" id="WP_184098244.1">
    <property type="nucleotide sequence ID" value="NZ_JACIJH010000006.1"/>
</dbReference>
<evidence type="ECO:0000256" key="2">
    <source>
        <dbReference type="ARBA" id="ARBA00008770"/>
    </source>
</evidence>
<dbReference type="GO" id="GO:0046872">
    <property type="term" value="F:metal ion binding"/>
    <property type="evidence" value="ECO:0007669"/>
    <property type="project" value="UniProtKB-KW"/>
</dbReference>
<keyword evidence="4" id="KW-0479">Metal-binding</keyword>
<dbReference type="GO" id="GO:0005992">
    <property type="term" value="P:trehalose biosynthetic process"/>
    <property type="evidence" value="ECO:0007669"/>
    <property type="project" value="UniProtKB-UniPathway"/>
</dbReference>
<dbReference type="InterPro" id="IPR044651">
    <property type="entry name" value="OTSB-like"/>
</dbReference>
<protein>
    <recommendedName>
        <fullName evidence="4">Trehalose 6-phosphate phosphatase</fullName>
        <ecNumber evidence="4">3.1.3.12</ecNumber>
    </recommendedName>
</protein>
<dbReference type="EMBL" id="JACIJH010000006">
    <property type="protein sequence ID" value="MBB5706908.1"/>
    <property type="molecule type" value="Genomic_DNA"/>
</dbReference>
<name>A0A7W9B643_9SPHN</name>
<evidence type="ECO:0000313" key="5">
    <source>
        <dbReference type="EMBL" id="MBB5706908.1"/>
    </source>
</evidence>
<dbReference type="Gene3D" id="3.40.50.1000">
    <property type="entry name" value="HAD superfamily/HAD-like"/>
    <property type="match status" value="1"/>
</dbReference>
<dbReference type="InterPro" id="IPR023214">
    <property type="entry name" value="HAD_sf"/>
</dbReference>
<evidence type="ECO:0000256" key="3">
    <source>
        <dbReference type="ARBA" id="ARBA00022801"/>
    </source>
</evidence>
<dbReference type="AlphaFoldDB" id="A0A7W9B643"/>
<dbReference type="InterPro" id="IPR006379">
    <property type="entry name" value="HAD-SF_hydro_IIB"/>
</dbReference>
<dbReference type="UniPathway" id="UPA00299"/>
<accession>A0A7W9B643</accession>
<dbReference type="SUPFAM" id="SSF56784">
    <property type="entry name" value="HAD-like"/>
    <property type="match status" value="1"/>
</dbReference>
<dbReference type="NCBIfam" id="TIGR00685">
    <property type="entry name" value="T6PP"/>
    <property type="match status" value="1"/>
</dbReference>
<evidence type="ECO:0000313" key="6">
    <source>
        <dbReference type="Proteomes" id="UP000537161"/>
    </source>
</evidence>
<dbReference type="EC" id="3.1.3.12" evidence="4"/>
<evidence type="ECO:0000256" key="4">
    <source>
        <dbReference type="RuleBase" id="RU361117"/>
    </source>
</evidence>
<dbReference type="PANTHER" id="PTHR43768">
    <property type="entry name" value="TREHALOSE 6-PHOSPHATE PHOSPHATASE"/>
    <property type="match status" value="1"/>
</dbReference>
<dbReference type="Gene3D" id="3.30.70.1020">
    <property type="entry name" value="Trehalose-6-phosphate phosphatase related protein, domain 2"/>
    <property type="match status" value="1"/>
</dbReference>
<keyword evidence="6" id="KW-1185">Reference proteome</keyword>
<dbReference type="InterPro" id="IPR003337">
    <property type="entry name" value="Trehalose_PPase"/>
</dbReference>
<comment type="catalytic activity">
    <reaction evidence="4">
        <text>alpha,alpha-trehalose 6-phosphate + H2O = alpha,alpha-trehalose + phosphate</text>
        <dbReference type="Rhea" id="RHEA:23420"/>
        <dbReference type="ChEBI" id="CHEBI:15377"/>
        <dbReference type="ChEBI" id="CHEBI:16551"/>
        <dbReference type="ChEBI" id="CHEBI:43474"/>
        <dbReference type="ChEBI" id="CHEBI:58429"/>
        <dbReference type="EC" id="3.1.3.12"/>
    </reaction>
</comment>
<keyword evidence="4" id="KW-0460">Magnesium</keyword>
<comment type="function">
    <text evidence="4">Removes the phosphate from trehalose 6-phosphate to produce free trehalose.</text>
</comment>
<dbReference type="Proteomes" id="UP000537161">
    <property type="component" value="Unassembled WGS sequence"/>
</dbReference>